<evidence type="ECO:0000313" key="2">
    <source>
        <dbReference type="Proteomes" id="UP000076154"/>
    </source>
</evidence>
<gene>
    <name evidence="1" type="ORF">Hypma_016501</name>
</gene>
<protein>
    <submittedName>
        <fullName evidence="1">Uncharacterized protein</fullName>
    </submittedName>
</protein>
<dbReference type="InParanoid" id="A0A369IYR4"/>
<sequence>MLSSPEDSPLLISFKGIPTQNRHCPFAVRMFHQDAVLSYKDVKTRTAFIWGTQGRSTNVYTILIQALSRRRYVYVWLCESRRQSLSLMLSAKLQSDIPVFNQRIDVACHRYATSLLLYPEGNKLHI</sequence>
<dbReference type="EMBL" id="LUEZ02000096">
    <property type="protein sequence ID" value="RDB14901.1"/>
    <property type="molecule type" value="Genomic_DNA"/>
</dbReference>
<reference evidence="1" key="1">
    <citation type="submission" date="2018-04" db="EMBL/GenBank/DDBJ databases">
        <title>Whole genome sequencing of Hypsizygus marmoreus.</title>
        <authorList>
            <person name="Choi I.-G."/>
            <person name="Min B."/>
            <person name="Kim J.-G."/>
            <person name="Kim S."/>
            <person name="Oh Y.-L."/>
            <person name="Kong W.-S."/>
            <person name="Park H."/>
            <person name="Jeong J."/>
            <person name="Song E.-S."/>
        </authorList>
    </citation>
    <scope>NUCLEOTIDE SEQUENCE [LARGE SCALE GENOMIC DNA]</scope>
    <source>
        <strain evidence="1">51987-8</strain>
    </source>
</reference>
<proteinExistence type="predicted"/>
<dbReference type="AlphaFoldDB" id="A0A369IYR4"/>
<comment type="caution">
    <text evidence="1">The sequence shown here is derived from an EMBL/GenBank/DDBJ whole genome shotgun (WGS) entry which is preliminary data.</text>
</comment>
<name>A0A369IYR4_HYPMA</name>
<organism evidence="1 2">
    <name type="scientific">Hypsizygus marmoreus</name>
    <name type="common">White beech mushroom</name>
    <name type="synonym">Agaricus marmoreus</name>
    <dbReference type="NCBI Taxonomy" id="39966"/>
    <lineage>
        <taxon>Eukaryota</taxon>
        <taxon>Fungi</taxon>
        <taxon>Dikarya</taxon>
        <taxon>Basidiomycota</taxon>
        <taxon>Agaricomycotina</taxon>
        <taxon>Agaricomycetes</taxon>
        <taxon>Agaricomycetidae</taxon>
        <taxon>Agaricales</taxon>
        <taxon>Tricholomatineae</taxon>
        <taxon>Lyophyllaceae</taxon>
        <taxon>Hypsizygus</taxon>
    </lineage>
</organism>
<keyword evidence="2" id="KW-1185">Reference proteome</keyword>
<accession>A0A369IYR4</accession>
<evidence type="ECO:0000313" key="1">
    <source>
        <dbReference type="EMBL" id="RDB14901.1"/>
    </source>
</evidence>
<dbReference type="Proteomes" id="UP000076154">
    <property type="component" value="Unassembled WGS sequence"/>
</dbReference>